<feature type="transmembrane region" description="Helical" evidence="6">
    <location>
        <begin position="335"/>
        <end position="356"/>
    </location>
</feature>
<gene>
    <name evidence="8" type="ORF">JG688_00004449</name>
</gene>
<feature type="transmembrane region" description="Helical" evidence="6">
    <location>
        <begin position="568"/>
        <end position="593"/>
    </location>
</feature>
<evidence type="ECO:0000313" key="9">
    <source>
        <dbReference type="Proteomes" id="UP000709295"/>
    </source>
</evidence>
<feature type="transmembrane region" description="Helical" evidence="6">
    <location>
        <begin position="368"/>
        <end position="386"/>
    </location>
</feature>
<name>A0A8J5M796_9STRA</name>
<keyword evidence="9" id="KW-1185">Reference proteome</keyword>
<dbReference type="AlphaFoldDB" id="A0A8J5M796"/>
<dbReference type="Pfam" id="PF13906">
    <property type="entry name" value="AA_permease_C"/>
    <property type="match status" value="1"/>
</dbReference>
<dbReference type="Pfam" id="PF13520">
    <property type="entry name" value="AA_permease_2"/>
    <property type="match status" value="1"/>
</dbReference>
<dbReference type="Proteomes" id="UP000709295">
    <property type="component" value="Unassembled WGS sequence"/>
</dbReference>
<feature type="transmembrane region" description="Helical" evidence="6">
    <location>
        <begin position="776"/>
        <end position="796"/>
    </location>
</feature>
<dbReference type="GO" id="GO:0015171">
    <property type="term" value="F:amino acid transmembrane transporter activity"/>
    <property type="evidence" value="ECO:0007669"/>
    <property type="project" value="TreeGrafter"/>
</dbReference>
<proteinExistence type="predicted"/>
<evidence type="ECO:0000313" key="8">
    <source>
        <dbReference type="EMBL" id="KAG6971345.1"/>
    </source>
</evidence>
<feature type="transmembrane region" description="Helical" evidence="6">
    <location>
        <begin position="613"/>
        <end position="632"/>
    </location>
</feature>
<comment type="subcellular location">
    <subcellularLocation>
        <location evidence="1">Membrane</location>
        <topology evidence="1">Multi-pass membrane protein</topology>
    </subcellularLocation>
</comment>
<keyword evidence="4 6" id="KW-0472">Membrane</keyword>
<evidence type="ECO:0000256" key="5">
    <source>
        <dbReference type="SAM" id="MobiDB-lite"/>
    </source>
</evidence>
<feature type="domain" description="Cationic amino acid transporter C-terminal" evidence="7">
    <location>
        <begin position="776"/>
        <end position="825"/>
    </location>
</feature>
<evidence type="ECO:0000256" key="2">
    <source>
        <dbReference type="ARBA" id="ARBA00022692"/>
    </source>
</evidence>
<feature type="transmembrane region" description="Helical" evidence="6">
    <location>
        <begin position="802"/>
        <end position="821"/>
    </location>
</feature>
<dbReference type="EMBL" id="JAENGY010000159">
    <property type="protein sequence ID" value="KAG6971345.1"/>
    <property type="molecule type" value="Genomic_DNA"/>
</dbReference>
<feature type="region of interest" description="Disordered" evidence="5">
    <location>
        <begin position="191"/>
        <end position="228"/>
    </location>
</feature>
<feature type="transmembrane region" description="Helical" evidence="6">
    <location>
        <begin position="489"/>
        <end position="508"/>
    </location>
</feature>
<feature type="transmembrane region" description="Helical" evidence="6">
    <location>
        <begin position="457"/>
        <end position="477"/>
    </location>
</feature>
<accession>A0A8J5M796</accession>
<evidence type="ECO:0000256" key="6">
    <source>
        <dbReference type="SAM" id="Phobius"/>
    </source>
</evidence>
<dbReference type="GO" id="GO:0016020">
    <property type="term" value="C:membrane"/>
    <property type="evidence" value="ECO:0007669"/>
    <property type="project" value="UniProtKB-SubCell"/>
</dbReference>
<organism evidence="8 9">
    <name type="scientific">Phytophthora aleatoria</name>
    <dbReference type="NCBI Taxonomy" id="2496075"/>
    <lineage>
        <taxon>Eukaryota</taxon>
        <taxon>Sar</taxon>
        <taxon>Stramenopiles</taxon>
        <taxon>Oomycota</taxon>
        <taxon>Peronosporomycetes</taxon>
        <taxon>Peronosporales</taxon>
        <taxon>Peronosporaceae</taxon>
        <taxon>Phytophthora</taxon>
    </lineage>
</organism>
<dbReference type="PANTHER" id="PTHR43243">
    <property type="entry name" value="INNER MEMBRANE TRANSPORTER YGJI-RELATED"/>
    <property type="match status" value="1"/>
</dbReference>
<feature type="transmembrane region" description="Helical" evidence="6">
    <location>
        <begin position="745"/>
        <end position="764"/>
    </location>
</feature>
<evidence type="ECO:0000259" key="7">
    <source>
        <dbReference type="Pfam" id="PF13906"/>
    </source>
</evidence>
<feature type="transmembrane region" description="Helical" evidence="6">
    <location>
        <begin position="685"/>
        <end position="704"/>
    </location>
</feature>
<keyword evidence="2 6" id="KW-0812">Transmembrane</keyword>
<evidence type="ECO:0000256" key="3">
    <source>
        <dbReference type="ARBA" id="ARBA00022989"/>
    </source>
</evidence>
<sequence length="872" mass="94081">MPESSRTWMEAEEKAVAQAQSVVDAAKMAAVVSTAEQVEAADVTTGAALFDLSSYTGGAPLIPMGDGATGVEGPSAGAAADASHGMFEQDAHELMDKSSYGEEKKMGRPSHPAWQYFIRGEKRNRFHHNAYCRFCNENGEEPVAVRGVSGNMIRHLQKCIYCPAEVVTQLKLLCAQKDAASFNKRHQSQNRSVDVFLQETSPAPKKKSRRNEDEGEANTLPLRNTPLRGPETLAAKASIAQDTTGVEDFMPLQLPSLHDSVTQVASDAAEPFHILLAASLVNLLSRPRPKQRYTMEKSEPTFSWAPLLERMMRRKPMQVIQAEENSQDLPRSLSLFDLICIGIGGTVGSGIFSTAASIVSDTAGPSAVISWLIGGVVCCMNALAYMELTTRIPSSGSTYAYAYHAIGEMPAVVAGWLLTLEYAVSGAGVARSWAQKVEDWVILEHPDASVHWLNLEYSNILSAVIQGLCVVVLLAGLRFGKMFVNGFTILKLFVVIFIIIAGFCAIDADNLSPFIPARAENSSGDMAYGTQGIITGATQAFFGYIGFDEVCCLAAEAKNPKKVMPVAVLSVVTGTAVLSVLCSLVLSGMVPYFQATSFPDGFSGVGWDWASQIVRAGETITMPVVVLIAFLAQPRLNYALACDGLMPEIFAKVDAKGNLFVNTLITGIFFTLVAFVVPFVTLWDIVNFGILISFVMSNSSLIMIRMSEQSPSTAPKYIGSAVALALMTAFFYQQGYATHDSTVCLVIAIVCLVATVAMTIVLAIKCPQSGNDPLYFSAPLVPFIPMICILADFYLVAQIPNLGLILGVAWVLVGVLSYFVYGQQHAASRNGWAELLQYHLPSINSAGDDSYVGLRPSLNEVRPSMNSMVKDN</sequence>
<comment type="caution">
    <text evidence="8">The sequence shown here is derived from an EMBL/GenBank/DDBJ whole genome shotgun (WGS) entry which is preliminary data.</text>
</comment>
<protein>
    <recommendedName>
        <fullName evidence="7">Cationic amino acid transporter C-terminal domain-containing protein</fullName>
    </recommendedName>
</protein>
<feature type="transmembrane region" description="Helical" evidence="6">
    <location>
        <begin position="528"/>
        <end position="547"/>
    </location>
</feature>
<dbReference type="InterPro" id="IPR029485">
    <property type="entry name" value="CAT_C"/>
</dbReference>
<evidence type="ECO:0000256" key="1">
    <source>
        <dbReference type="ARBA" id="ARBA00004141"/>
    </source>
</evidence>
<dbReference type="PANTHER" id="PTHR43243:SF82">
    <property type="entry name" value="CATIONIC AMINO ACID TRANSPORTER C-TERMINAL DOMAIN-CONTAINING PROTEIN"/>
    <property type="match status" value="1"/>
</dbReference>
<evidence type="ECO:0000256" key="4">
    <source>
        <dbReference type="ARBA" id="ARBA00023136"/>
    </source>
</evidence>
<keyword evidence="3 6" id="KW-1133">Transmembrane helix</keyword>
<dbReference type="InterPro" id="IPR002293">
    <property type="entry name" value="AA/rel_permease1"/>
</dbReference>
<reference evidence="8" key="1">
    <citation type="submission" date="2021-01" db="EMBL/GenBank/DDBJ databases">
        <title>Phytophthora aleatoria, a newly-described species from Pinus radiata is distinct from Phytophthora cactorum isolates based on comparative genomics.</title>
        <authorList>
            <person name="Mcdougal R."/>
            <person name="Panda P."/>
            <person name="Williams N."/>
            <person name="Studholme D.J."/>
        </authorList>
    </citation>
    <scope>NUCLEOTIDE SEQUENCE</scope>
    <source>
        <strain evidence="8">NZFS 4037</strain>
    </source>
</reference>
<feature type="transmembrane region" description="Helical" evidence="6">
    <location>
        <begin position="716"/>
        <end position="733"/>
    </location>
</feature>
<feature type="transmembrane region" description="Helical" evidence="6">
    <location>
        <begin position="659"/>
        <end position="679"/>
    </location>
</feature>